<dbReference type="Gene3D" id="1.10.260.40">
    <property type="entry name" value="lambda repressor-like DNA-binding domains"/>
    <property type="match status" value="1"/>
</dbReference>
<dbReference type="EMBL" id="CP157584">
    <property type="protein sequence ID" value="XBP00202.1"/>
    <property type="molecule type" value="Genomic_DNA"/>
</dbReference>
<proteinExistence type="predicted"/>
<dbReference type="Pfam" id="PF14549">
    <property type="entry name" value="P22_Cro"/>
    <property type="match status" value="1"/>
</dbReference>
<gene>
    <name evidence="1" type="ORF">ABFG95_06915</name>
</gene>
<dbReference type="RefSeq" id="WP_348995667.1">
    <property type="nucleotide sequence ID" value="NZ_CP157584.1"/>
</dbReference>
<accession>A0AAU7LFN6</accession>
<name>A0AAU7LFN6_9BURK</name>
<evidence type="ECO:0000313" key="1">
    <source>
        <dbReference type="EMBL" id="XBP00202.1"/>
    </source>
</evidence>
<dbReference type="GO" id="GO:0003677">
    <property type="term" value="F:DNA binding"/>
    <property type="evidence" value="ECO:0007669"/>
    <property type="project" value="InterPro"/>
</dbReference>
<dbReference type="SUPFAM" id="SSF47413">
    <property type="entry name" value="lambda repressor-like DNA-binding domains"/>
    <property type="match status" value="1"/>
</dbReference>
<dbReference type="InterPro" id="IPR010982">
    <property type="entry name" value="Lambda_DNA-bd_dom_sf"/>
</dbReference>
<organism evidence="1">
    <name type="scientific">Achromobacter sp. HNDS-1</name>
    <dbReference type="NCBI Taxonomy" id="3151598"/>
    <lineage>
        <taxon>Bacteria</taxon>
        <taxon>Pseudomonadati</taxon>
        <taxon>Pseudomonadota</taxon>
        <taxon>Betaproteobacteria</taxon>
        <taxon>Burkholderiales</taxon>
        <taxon>Alcaligenaceae</taxon>
        <taxon>Achromobacter</taxon>
    </lineage>
</organism>
<reference evidence="1" key="1">
    <citation type="submission" date="2024-05" db="EMBL/GenBank/DDBJ databases">
        <title>Transcriptome analysis of the degradation process of organic nitrogen by two heterotrophic nitrifying and aerobic denitrifying bacteria, Achromobacter sp. HNDS-1 and Enterobacter sp. HNDS-6.</title>
        <authorList>
            <person name="Huang Y."/>
        </authorList>
    </citation>
    <scope>NUCLEOTIDE SEQUENCE</scope>
    <source>
        <strain evidence="1">HNDS-1</strain>
    </source>
</reference>
<sequence>MTKQDAIKAFGSGAALARALGITRGAVSLWPTELDQARIDRVRGAALRLGKQVPGAAQHLGGGHPHA</sequence>
<dbReference type="AlphaFoldDB" id="A0AAU7LFN6"/>
<protein>
    <submittedName>
        <fullName evidence="1">Cro/CI family transcriptional regulator</fullName>
    </submittedName>
</protein>
<dbReference type="KEGG" id="achh:ABFG95_06915"/>